<keyword evidence="3" id="KW-1185">Reference proteome</keyword>
<dbReference type="Proteomes" id="UP000749646">
    <property type="component" value="Unassembled WGS sequence"/>
</dbReference>
<evidence type="ECO:0000313" key="2">
    <source>
        <dbReference type="EMBL" id="KAF9986466.1"/>
    </source>
</evidence>
<dbReference type="OrthoDB" id="2442109at2759"/>
<feature type="region of interest" description="Disordered" evidence="1">
    <location>
        <begin position="150"/>
        <end position="199"/>
    </location>
</feature>
<reference evidence="2" key="1">
    <citation type="journal article" date="2020" name="Fungal Divers.">
        <title>Resolving the Mortierellaceae phylogeny through synthesis of multi-gene phylogenetics and phylogenomics.</title>
        <authorList>
            <person name="Vandepol N."/>
            <person name="Liber J."/>
            <person name="Desiro A."/>
            <person name="Na H."/>
            <person name="Kennedy M."/>
            <person name="Barry K."/>
            <person name="Grigoriev I.V."/>
            <person name="Miller A.N."/>
            <person name="O'Donnell K."/>
            <person name="Stajich J.E."/>
            <person name="Bonito G."/>
        </authorList>
    </citation>
    <scope>NUCLEOTIDE SEQUENCE</scope>
    <source>
        <strain evidence="2">MES-2147</strain>
    </source>
</reference>
<gene>
    <name evidence="2" type="ORF">BGZ65_007520</name>
</gene>
<organism evidence="2 3">
    <name type="scientific">Modicella reniformis</name>
    <dbReference type="NCBI Taxonomy" id="1440133"/>
    <lineage>
        <taxon>Eukaryota</taxon>
        <taxon>Fungi</taxon>
        <taxon>Fungi incertae sedis</taxon>
        <taxon>Mucoromycota</taxon>
        <taxon>Mortierellomycotina</taxon>
        <taxon>Mortierellomycetes</taxon>
        <taxon>Mortierellales</taxon>
        <taxon>Mortierellaceae</taxon>
        <taxon>Modicella</taxon>
    </lineage>
</organism>
<sequence length="443" mass="50560">MTKRFTLIDTIVSVKFISSSVYRFGGNGGIVPPPKEQEFYDTVFTMLDQGKTKNEFDSVTSNILSEYPTIKNWMNWHLHLDRGKLISPALSSFDNSKMSKDTNAQENLGGDFKRCAPKGQLNIMETLIHAYRYLVNIQMEYNLKAAGASARYEHRKRKTKKAYENDGRAPDTTAKLLNRKPERHKQSERPKGSKNKVPKIGDLDIHTFGIPWGVRNYNGFTARNTCPLDSTLMALYLLHRFGEVTFPAEFLGTSKCNVVLDVFGEIASENYDRARLLWCTKFMGLEGKGDHDLFLTMEEVFHDHLTPLMRFEMLRPSTCCSYLCPSRYLIERKTPVNLAFKNPHAITQETLEDVLNPELEKFDCNQRMDPKVVEEMGEGMFRQEVSEVLDGDSDEVEIWLAPEACVGITNRQQRISSLCGDVLQRDKGTFLLYCLHSTRSSGV</sequence>
<dbReference type="EMBL" id="JAAAHW010003229">
    <property type="protein sequence ID" value="KAF9986466.1"/>
    <property type="molecule type" value="Genomic_DNA"/>
</dbReference>
<comment type="caution">
    <text evidence="2">The sequence shown here is derived from an EMBL/GenBank/DDBJ whole genome shotgun (WGS) entry which is preliminary data.</text>
</comment>
<name>A0A9P6MAY9_9FUNG</name>
<dbReference type="AlphaFoldDB" id="A0A9P6MAY9"/>
<evidence type="ECO:0000313" key="3">
    <source>
        <dbReference type="Proteomes" id="UP000749646"/>
    </source>
</evidence>
<accession>A0A9P6MAY9</accession>
<proteinExistence type="predicted"/>
<protein>
    <submittedName>
        <fullName evidence="2">Uncharacterized protein</fullName>
    </submittedName>
</protein>
<evidence type="ECO:0000256" key="1">
    <source>
        <dbReference type="SAM" id="MobiDB-lite"/>
    </source>
</evidence>